<keyword evidence="2" id="KW-1185">Reference proteome</keyword>
<organism evidence="1 2">
    <name type="scientific">Phytophthora megakarya</name>
    <dbReference type="NCBI Taxonomy" id="4795"/>
    <lineage>
        <taxon>Eukaryota</taxon>
        <taxon>Sar</taxon>
        <taxon>Stramenopiles</taxon>
        <taxon>Oomycota</taxon>
        <taxon>Peronosporomycetes</taxon>
        <taxon>Peronosporales</taxon>
        <taxon>Peronosporaceae</taxon>
        <taxon>Phytophthora</taxon>
    </lineage>
</organism>
<name>A0A225VYT1_9STRA</name>
<comment type="caution">
    <text evidence="1">The sequence shown here is derived from an EMBL/GenBank/DDBJ whole genome shotgun (WGS) entry which is preliminary data.</text>
</comment>
<evidence type="ECO:0000313" key="1">
    <source>
        <dbReference type="EMBL" id="OWZ10515.1"/>
    </source>
</evidence>
<protein>
    <submittedName>
        <fullName evidence="1">Uncharacterized protein</fullName>
    </submittedName>
</protein>
<evidence type="ECO:0000313" key="2">
    <source>
        <dbReference type="Proteomes" id="UP000198211"/>
    </source>
</evidence>
<accession>A0A225VYT1</accession>
<reference evidence="2" key="1">
    <citation type="submission" date="2017-03" db="EMBL/GenBank/DDBJ databases">
        <title>Phytopthora megakarya and P. palmivora, two closely related causual agents of cacao black pod achieved similar genome size and gene model numbers by different mechanisms.</title>
        <authorList>
            <person name="Ali S."/>
            <person name="Shao J."/>
            <person name="Larry D.J."/>
            <person name="Kronmiller B."/>
            <person name="Shen D."/>
            <person name="Strem M.D."/>
            <person name="Melnick R.L."/>
            <person name="Guiltinan M.J."/>
            <person name="Tyler B.M."/>
            <person name="Meinhardt L.W."/>
            <person name="Bailey B.A."/>
        </authorList>
    </citation>
    <scope>NUCLEOTIDE SEQUENCE [LARGE SCALE GENOMIC DNA]</scope>
    <source>
        <strain evidence="2">zdho120</strain>
    </source>
</reference>
<dbReference type="OrthoDB" id="124845at2759"/>
<proteinExistence type="predicted"/>
<dbReference type="AlphaFoldDB" id="A0A225VYT1"/>
<dbReference type="EMBL" id="NBNE01002422">
    <property type="protein sequence ID" value="OWZ10515.1"/>
    <property type="molecule type" value="Genomic_DNA"/>
</dbReference>
<sequence>MDTAERMKRALFTDWIIKAKTADDVFPLLKLGNEGETTFENTVWSTRVHRHLPYIPETKSR</sequence>
<gene>
    <name evidence="1" type="ORF">PHMEG_00016626</name>
</gene>
<dbReference type="Proteomes" id="UP000198211">
    <property type="component" value="Unassembled WGS sequence"/>
</dbReference>